<proteinExistence type="predicted"/>
<dbReference type="CDD" id="cd00090">
    <property type="entry name" value="HTH_ARSR"/>
    <property type="match status" value="1"/>
</dbReference>
<gene>
    <name evidence="5" type="ORF">SAMN02745885_00861</name>
</gene>
<dbReference type="SUPFAM" id="SSF46785">
    <property type="entry name" value="Winged helix' DNA-binding domain"/>
    <property type="match status" value="1"/>
</dbReference>
<dbReference type="InterPro" id="IPR047796">
    <property type="entry name" value="SdpR-like_repress"/>
</dbReference>
<dbReference type="OrthoDB" id="9799175at2"/>
<accession>A0A1T4NBF6</accession>
<dbReference type="AlphaFoldDB" id="A0A1T4NBF6"/>
<reference evidence="6" key="1">
    <citation type="submission" date="2017-02" db="EMBL/GenBank/DDBJ databases">
        <authorList>
            <person name="Varghese N."/>
            <person name="Submissions S."/>
        </authorList>
    </citation>
    <scope>NUCLEOTIDE SEQUENCE [LARGE SCALE GENOMIC DNA]</scope>
    <source>
        <strain evidence="6">DSM 16521</strain>
    </source>
</reference>
<protein>
    <submittedName>
        <fullName evidence="5">Transcriptional regulator, ArsR family</fullName>
    </submittedName>
</protein>
<dbReference type="InterPro" id="IPR036390">
    <property type="entry name" value="WH_DNA-bd_sf"/>
</dbReference>
<dbReference type="InterPro" id="IPR011991">
    <property type="entry name" value="ArsR-like_HTH"/>
</dbReference>
<dbReference type="InterPro" id="IPR036388">
    <property type="entry name" value="WH-like_DNA-bd_sf"/>
</dbReference>
<dbReference type="SMART" id="SM00418">
    <property type="entry name" value="HTH_ARSR"/>
    <property type="match status" value="1"/>
</dbReference>
<dbReference type="PRINTS" id="PR00778">
    <property type="entry name" value="HTHARSR"/>
</dbReference>
<keyword evidence="1" id="KW-0805">Transcription regulation</keyword>
<sequence>MSLSLTFKALSDPTRRKILELLRQGDLTAGAIAEHFQISKPSISHHLNLLKQAGLVVDERQGQNILYSLNTSVLEDVLSWFLEMKGVHEDEKKMD</sequence>
<feature type="domain" description="HTH arsR-type" evidence="4">
    <location>
        <begin position="1"/>
        <end position="89"/>
    </location>
</feature>
<evidence type="ECO:0000256" key="3">
    <source>
        <dbReference type="ARBA" id="ARBA00023163"/>
    </source>
</evidence>
<keyword evidence="3" id="KW-0804">Transcription</keyword>
<evidence type="ECO:0000256" key="1">
    <source>
        <dbReference type="ARBA" id="ARBA00023015"/>
    </source>
</evidence>
<dbReference type="RefSeq" id="WP_078664960.1">
    <property type="nucleotide sequence ID" value="NZ_FUXM01000006.1"/>
</dbReference>
<dbReference type="Gene3D" id="1.10.10.10">
    <property type="entry name" value="Winged helix-like DNA-binding domain superfamily/Winged helix DNA-binding domain"/>
    <property type="match status" value="1"/>
</dbReference>
<keyword evidence="6" id="KW-1185">Reference proteome</keyword>
<dbReference type="InterPro" id="IPR051081">
    <property type="entry name" value="HTH_MetalResp_TranReg"/>
</dbReference>
<evidence type="ECO:0000313" key="6">
    <source>
        <dbReference type="Proteomes" id="UP000189933"/>
    </source>
</evidence>
<name>A0A1T4NBF6_9FIRM</name>
<dbReference type="InterPro" id="IPR001845">
    <property type="entry name" value="HTH_ArsR_DNA-bd_dom"/>
</dbReference>
<dbReference type="NCBIfam" id="NF033788">
    <property type="entry name" value="HTH_metalloreg"/>
    <property type="match status" value="1"/>
</dbReference>
<dbReference type="Proteomes" id="UP000189933">
    <property type="component" value="Unassembled WGS sequence"/>
</dbReference>
<dbReference type="PROSITE" id="PS50987">
    <property type="entry name" value="HTH_ARSR_2"/>
    <property type="match status" value="1"/>
</dbReference>
<evidence type="ECO:0000256" key="2">
    <source>
        <dbReference type="ARBA" id="ARBA00023125"/>
    </source>
</evidence>
<dbReference type="NCBIfam" id="NF033789">
    <property type="entry name" value="repress_SdpR"/>
    <property type="match status" value="1"/>
</dbReference>
<dbReference type="PANTHER" id="PTHR33154:SF33">
    <property type="entry name" value="TRANSCRIPTIONAL REPRESSOR SDPR"/>
    <property type="match status" value="1"/>
</dbReference>
<organism evidence="5 6">
    <name type="scientific">Carboxydocella sporoproducens DSM 16521</name>
    <dbReference type="NCBI Taxonomy" id="1121270"/>
    <lineage>
        <taxon>Bacteria</taxon>
        <taxon>Bacillati</taxon>
        <taxon>Bacillota</taxon>
        <taxon>Clostridia</taxon>
        <taxon>Eubacteriales</taxon>
        <taxon>Clostridiales Family XVI. Incertae Sedis</taxon>
        <taxon>Carboxydocella</taxon>
    </lineage>
</organism>
<dbReference type="Pfam" id="PF01022">
    <property type="entry name" value="HTH_5"/>
    <property type="match status" value="1"/>
</dbReference>
<dbReference type="EMBL" id="FUXM01000006">
    <property type="protein sequence ID" value="SJZ76387.1"/>
    <property type="molecule type" value="Genomic_DNA"/>
</dbReference>
<evidence type="ECO:0000259" key="4">
    <source>
        <dbReference type="PROSITE" id="PS50987"/>
    </source>
</evidence>
<dbReference type="PANTHER" id="PTHR33154">
    <property type="entry name" value="TRANSCRIPTIONAL REGULATOR, ARSR FAMILY"/>
    <property type="match status" value="1"/>
</dbReference>
<evidence type="ECO:0000313" key="5">
    <source>
        <dbReference type="EMBL" id="SJZ76387.1"/>
    </source>
</evidence>
<keyword evidence="2" id="KW-0238">DNA-binding</keyword>
<dbReference type="GO" id="GO:0003677">
    <property type="term" value="F:DNA binding"/>
    <property type="evidence" value="ECO:0007669"/>
    <property type="project" value="UniProtKB-KW"/>
</dbReference>
<dbReference type="GO" id="GO:0003700">
    <property type="term" value="F:DNA-binding transcription factor activity"/>
    <property type="evidence" value="ECO:0007669"/>
    <property type="project" value="InterPro"/>
</dbReference>